<evidence type="ECO:0000259" key="3">
    <source>
        <dbReference type="PROSITE" id="PS50110"/>
    </source>
</evidence>
<reference evidence="4 5" key="1">
    <citation type="submission" date="2015-03" db="EMBL/GenBank/DDBJ databases">
        <title>Draft genome sequence of Elstera litoralis.</title>
        <authorList>
            <person name="Rahalkar M.C."/>
            <person name="Dhakephalkar P.K."/>
            <person name="Pore S.D."/>
            <person name="Arora P."/>
            <person name="Kapse N.G."/>
            <person name="Pandit P.S."/>
        </authorList>
    </citation>
    <scope>NUCLEOTIDE SEQUENCE [LARGE SCALE GENOMIC DNA]</scope>
    <source>
        <strain evidence="4 5">Dia-1</strain>
    </source>
</reference>
<organism evidence="4 5">
    <name type="scientific">Elstera litoralis</name>
    <dbReference type="NCBI Taxonomy" id="552518"/>
    <lineage>
        <taxon>Bacteria</taxon>
        <taxon>Pseudomonadati</taxon>
        <taxon>Pseudomonadota</taxon>
        <taxon>Alphaproteobacteria</taxon>
        <taxon>Rhodospirillales</taxon>
        <taxon>Rhodospirillaceae</taxon>
        <taxon>Elstera</taxon>
    </lineage>
</organism>
<dbReference type="GO" id="GO:0016791">
    <property type="term" value="F:phosphatase activity"/>
    <property type="evidence" value="ECO:0007669"/>
    <property type="project" value="TreeGrafter"/>
</dbReference>
<dbReference type="GO" id="GO:0000160">
    <property type="term" value="P:phosphorelay signal transduction system"/>
    <property type="evidence" value="ECO:0007669"/>
    <property type="project" value="InterPro"/>
</dbReference>
<accession>A0A0F3IVS3</accession>
<proteinExistence type="predicted"/>
<gene>
    <name evidence="4" type="ORF">VZ95_02955</name>
</gene>
<keyword evidence="1" id="KW-0378">Hydrolase</keyword>
<dbReference type="SUPFAM" id="SSF55874">
    <property type="entry name" value="ATPase domain of HSP90 chaperone/DNA topoisomerase II/histidine kinase"/>
    <property type="match status" value="1"/>
</dbReference>
<dbReference type="InterPro" id="IPR052016">
    <property type="entry name" value="Bact_Sigma-Reg"/>
</dbReference>
<dbReference type="Gene3D" id="3.30.565.10">
    <property type="entry name" value="Histidine kinase-like ATPase, C-terminal domain"/>
    <property type="match status" value="1"/>
</dbReference>
<feature type="modified residue" description="4-aspartylphosphate" evidence="2">
    <location>
        <position position="190"/>
    </location>
</feature>
<feature type="domain" description="Response regulatory" evidence="3">
    <location>
        <begin position="142"/>
        <end position="257"/>
    </location>
</feature>
<dbReference type="SUPFAM" id="SSF52172">
    <property type="entry name" value="CheY-like"/>
    <property type="match status" value="1"/>
</dbReference>
<dbReference type="InterPro" id="IPR001789">
    <property type="entry name" value="Sig_transdc_resp-reg_receiver"/>
</dbReference>
<dbReference type="InterPro" id="IPR001932">
    <property type="entry name" value="PPM-type_phosphatase-like_dom"/>
</dbReference>
<keyword evidence="2" id="KW-0597">Phosphoprotein</keyword>
<dbReference type="Pfam" id="PF13581">
    <property type="entry name" value="HATPase_c_2"/>
    <property type="match status" value="1"/>
</dbReference>
<dbReference type="CDD" id="cd16936">
    <property type="entry name" value="HATPase_RsbW-like"/>
    <property type="match status" value="1"/>
</dbReference>
<dbReference type="Proteomes" id="UP000033774">
    <property type="component" value="Unassembled WGS sequence"/>
</dbReference>
<evidence type="ECO:0000313" key="4">
    <source>
        <dbReference type="EMBL" id="KJV10732.1"/>
    </source>
</evidence>
<dbReference type="RefSeq" id="WP_045774554.1">
    <property type="nucleotide sequence ID" value="NZ_LAJY01000053.1"/>
</dbReference>
<dbReference type="EMBL" id="LAJY01000053">
    <property type="protein sequence ID" value="KJV10732.1"/>
    <property type="molecule type" value="Genomic_DNA"/>
</dbReference>
<dbReference type="AlphaFoldDB" id="A0A0F3IVS3"/>
<dbReference type="Gene3D" id="3.60.40.10">
    <property type="entry name" value="PPM-type phosphatase domain"/>
    <property type="match status" value="1"/>
</dbReference>
<dbReference type="PATRIC" id="fig|552518.3.peg.3370"/>
<dbReference type="PROSITE" id="PS50110">
    <property type="entry name" value="RESPONSE_REGULATORY"/>
    <property type="match status" value="1"/>
</dbReference>
<dbReference type="InterPro" id="IPR036457">
    <property type="entry name" value="PPM-type-like_dom_sf"/>
</dbReference>
<dbReference type="InterPro" id="IPR036890">
    <property type="entry name" value="HATPase_C_sf"/>
</dbReference>
<dbReference type="SMART" id="SM00448">
    <property type="entry name" value="REC"/>
    <property type="match status" value="1"/>
</dbReference>
<evidence type="ECO:0000256" key="1">
    <source>
        <dbReference type="ARBA" id="ARBA00022801"/>
    </source>
</evidence>
<dbReference type="Pfam" id="PF00072">
    <property type="entry name" value="Response_reg"/>
    <property type="match status" value="1"/>
</dbReference>
<dbReference type="CDD" id="cd00156">
    <property type="entry name" value="REC"/>
    <property type="match status" value="1"/>
</dbReference>
<dbReference type="InterPro" id="IPR003594">
    <property type="entry name" value="HATPase_dom"/>
</dbReference>
<name>A0A0F3IVS3_9PROT</name>
<comment type="caution">
    <text evidence="4">The sequence shown here is derived from an EMBL/GenBank/DDBJ whole genome shotgun (WGS) entry which is preliminary data.</text>
</comment>
<evidence type="ECO:0000256" key="2">
    <source>
        <dbReference type="PROSITE-ProRule" id="PRU00169"/>
    </source>
</evidence>
<dbReference type="OrthoDB" id="9811749at2"/>
<evidence type="ECO:0000313" key="5">
    <source>
        <dbReference type="Proteomes" id="UP000033774"/>
    </source>
</evidence>
<dbReference type="PANTHER" id="PTHR43156">
    <property type="entry name" value="STAGE II SPORULATION PROTEIN E-RELATED"/>
    <property type="match status" value="1"/>
</dbReference>
<dbReference type="Pfam" id="PF07228">
    <property type="entry name" value="SpoIIE"/>
    <property type="match status" value="1"/>
</dbReference>
<dbReference type="Gene3D" id="3.40.50.2300">
    <property type="match status" value="1"/>
</dbReference>
<dbReference type="SMART" id="SM00331">
    <property type="entry name" value="PP2C_SIG"/>
    <property type="match status" value="1"/>
</dbReference>
<protein>
    <recommendedName>
        <fullName evidence="3">Response regulatory domain-containing protein</fullName>
    </recommendedName>
</protein>
<dbReference type="InterPro" id="IPR011006">
    <property type="entry name" value="CheY-like_superfamily"/>
</dbReference>
<sequence>MILLDQRFPIQTGVARVIRAALLDAAPRLNLPTGPVQDLITAASEIVNNIIEHSRAPRAQTIHVCLRLTVETLSLTLEDDGGPFEAFNSVAKRPALNPFDDSVEEGGYGLFLIRRLFPDHSYEAGPPNRFSIARNLARRRPRLLLIEDETTLRRLYETMLLPIYDVVGCTTAAEALALASLTKPDLILSDINLPDQMGLDLLTQITRDPNSPPVPIIVFSGSRTPEIEARANRLGIDDFLEKPVTRATLLKTVDRALGRAGRDRAQMLGHMQSRLTRSIAPEAPSRFGPFRCALASRPISVGGGDMLVRLTNGEQERLLLGDVMGHGLEAKLMAHVLAGYVRGLVQGLGEQGFSANDLLRRLSRAIAEDRLLQDCLMTGMIIEPLGPGRLRLTNAGHPEPLILSETPRELTTHPGPVIGLVRDPDYPSIDISLGKGERLLIVTDGIFPHTQSVGLPEDVLAALTPILNDLRSLPLSEAIVAVTQYLNAQELSDDWTILLIEPEPL</sequence>
<keyword evidence="5" id="KW-1185">Reference proteome</keyword>
<dbReference type="PANTHER" id="PTHR43156:SF2">
    <property type="entry name" value="STAGE II SPORULATION PROTEIN E"/>
    <property type="match status" value="1"/>
</dbReference>
<dbReference type="SUPFAM" id="SSF81606">
    <property type="entry name" value="PP2C-like"/>
    <property type="match status" value="1"/>
</dbReference>